<protein>
    <recommendedName>
        <fullName evidence="1">Glycosyl transferase family 1 domain-containing protein</fullName>
    </recommendedName>
</protein>
<proteinExistence type="predicted"/>
<dbReference type="SUPFAM" id="SSF53756">
    <property type="entry name" value="UDP-Glycosyltransferase/glycogen phosphorylase"/>
    <property type="match status" value="2"/>
</dbReference>
<accession>A0A081KE05</accession>
<sequence>MLFESSASGCMSLYGPALSALEDFSAWRKNVSLVHGEMKRKIEVVNGKRLLILNPQGAIGAESIRFMNFPGTSCMGGQIAFVRNFAEGIKAVCPDTKLTIVSQRTGASFLGMFNEGVEDIVERASISYDGSYIDKEGVENNKNAYYSRVSEWGERLVTDKYDRHTPAMIFMNYWDSYLACSSMLDEWRTAGVSRFPKIALVPHSMGYKKFIALLKASVHKEEAANPAINKTEIVNREVKQLLSDQRYLFPSRILAERLMISNPSIKVILNSPEEYDTQLSSFPYTLPFEELRTVFDNQANIRVIHPGIDTEIFGLNNNPDMFEHEQFAEEVFIDRVSKDISSCRARLPVVLALGRLDRGKNFHGLANAYIGNQQLQDRVNLVFVINGSSRDVNKNYIMEMQGLIELHGEEKVRTMSIRLDKFTGAALEQLIFLANITNDPRIKGKWTALSLPAGKDYAGLQRYLGRHSNAVGGLYSLHESYGLAPFETANCGIPVVVSNKTGAVDELVKAGAKSFDPENNAQLAEALLLTLNDFDQIRKAQIDYCSTKSWANTCKQYMEFINEPTIESSTSIDQYPITPFAVDDEDTIKMGERLLWAAVKQEPDL</sequence>
<dbReference type="GO" id="GO:1901135">
    <property type="term" value="P:carbohydrate derivative metabolic process"/>
    <property type="evidence" value="ECO:0007669"/>
    <property type="project" value="UniProtKB-ARBA"/>
</dbReference>
<reference evidence="2 3" key="1">
    <citation type="submission" date="2014-06" db="EMBL/GenBank/DDBJ databases">
        <title>Whole Genome Sequences of Three Symbiotic Endozoicomonas Bacteria.</title>
        <authorList>
            <person name="Neave M.J."/>
            <person name="Apprill A."/>
            <person name="Voolstra C.R."/>
        </authorList>
    </citation>
    <scope>NUCLEOTIDE SEQUENCE [LARGE SCALE GENOMIC DNA]</scope>
    <source>
        <strain evidence="2 3">DSM 22380</strain>
    </source>
</reference>
<dbReference type="PANTHER" id="PTHR12526">
    <property type="entry name" value="GLYCOSYLTRANSFERASE"/>
    <property type="match status" value="1"/>
</dbReference>
<gene>
    <name evidence="2" type="ORF">GV64_18075</name>
</gene>
<dbReference type="AlphaFoldDB" id="A0A081KE05"/>
<evidence type="ECO:0000259" key="1">
    <source>
        <dbReference type="Pfam" id="PF00534"/>
    </source>
</evidence>
<evidence type="ECO:0000313" key="2">
    <source>
        <dbReference type="EMBL" id="KEI72381.1"/>
    </source>
</evidence>
<name>A0A081KE05_9GAMM</name>
<organism evidence="2 3">
    <name type="scientific">Endozoicomonas elysicola</name>
    <dbReference type="NCBI Taxonomy" id="305900"/>
    <lineage>
        <taxon>Bacteria</taxon>
        <taxon>Pseudomonadati</taxon>
        <taxon>Pseudomonadota</taxon>
        <taxon>Gammaproteobacteria</taxon>
        <taxon>Oceanospirillales</taxon>
        <taxon>Endozoicomonadaceae</taxon>
        <taxon>Endozoicomonas</taxon>
    </lineage>
</organism>
<comment type="caution">
    <text evidence="2">The sequence shown here is derived from an EMBL/GenBank/DDBJ whole genome shotgun (WGS) entry which is preliminary data.</text>
</comment>
<dbReference type="InterPro" id="IPR001296">
    <property type="entry name" value="Glyco_trans_1"/>
</dbReference>
<dbReference type="GO" id="GO:0016757">
    <property type="term" value="F:glycosyltransferase activity"/>
    <property type="evidence" value="ECO:0007669"/>
    <property type="project" value="InterPro"/>
</dbReference>
<keyword evidence="3" id="KW-1185">Reference proteome</keyword>
<dbReference type="Pfam" id="PF00534">
    <property type="entry name" value="Glycos_transf_1"/>
    <property type="match status" value="1"/>
</dbReference>
<dbReference type="RefSeq" id="WP_020583691.1">
    <property type="nucleotide sequence ID" value="NZ_JOJP01000001.1"/>
</dbReference>
<dbReference type="PANTHER" id="PTHR12526:SF630">
    <property type="entry name" value="GLYCOSYLTRANSFERASE"/>
    <property type="match status" value="1"/>
</dbReference>
<dbReference type="Proteomes" id="UP000027997">
    <property type="component" value="Unassembled WGS sequence"/>
</dbReference>
<feature type="domain" description="Glycosyl transferase family 1" evidence="1">
    <location>
        <begin position="475"/>
        <end position="534"/>
    </location>
</feature>
<dbReference type="EMBL" id="JOJP01000001">
    <property type="protein sequence ID" value="KEI72381.1"/>
    <property type="molecule type" value="Genomic_DNA"/>
</dbReference>
<dbReference type="STRING" id="305900.GV64_18075"/>
<dbReference type="eggNOG" id="COG0297">
    <property type="taxonomic scope" value="Bacteria"/>
</dbReference>
<dbReference type="Gene3D" id="3.40.50.2000">
    <property type="entry name" value="Glycogen Phosphorylase B"/>
    <property type="match status" value="2"/>
</dbReference>
<evidence type="ECO:0000313" key="3">
    <source>
        <dbReference type="Proteomes" id="UP000027997"/>
    </source>
</evidence>